<keyword evidence="4" id="KW-0106">Calcium</keyword>
<dbReference type="RefSeq" id="WP_153550742.1">
    <property type="nucleotide sequence ID" value="NZ_CP040089.1"/>
</dbReference>
<name>A0A5Q0UHD0_9ARCH</name>
<dbReference type="PANTHER" id="PTHR12682">
    <property type="entry name" value="ARCHEASE"/>
    <property type="match status" value="1"/>
</dbReference>
<dbReference type="SUPFAM" id="SSF69819">
    <property type="entry name" value="MTH1598-like"/>
    <property type="match status" value="1"/>
</dbReference>
<dbReference type="GO" id="GO:0046872">
    <property type="term" value="F:metal ion binding"/>
    <property type="evidence" value="ECO:0007669"/>
    <property type="project" value="UniProtKB-KW"/>
</dbReference>
<evidence type="ECO:0000256" key="4">
    <source>
        <dbReference type="ARBA" id="ARBA00022837"/>
    </source>
</evidence>
<dbReference type="KEGG" id="ncon:LC1Nh_1126"/>
<dbReference type="Proteomes" id="UP000377803">
    <property type="component" value="Chromosome"/>
</dbReference>
<dbReference type="InterPro" id="IPR023572">
    <property type="entry name" value="Archease_dom"/>
</dbReference>
<keyword evidence="7" id="KW-1185">Reference proteome</keyword>
<feature type="domain" description="Archease" evidence="5">
    <location>
        <begin position="3"/>
        <end position="136"/>
    </location>
</feature>
<evidence type="ECO:0000313" key="6">
    <source>
        <dbReference type="EMBL" id="QGA80994.1"/>
    </source>
</evidence>
<accession>A0A5Q0UHD0</accession>
<proteinExistence type="inferred from homology"/>
<dbReference type="AlphaFoldDB" id="A0A5Q0UHD0"/>
<evidence type="ECO:0000256" key="3">
    <source>
        <dbReference type="ARBA" id="ARBA00022723"/>
    </source>
</evidence>
<dbReference type="InterPro" id="IPR036820">
    <property type="entry name" value="Archease_dom_sf"/>
</dbReference>
<dbReference type="PANTHER" id="PTHR12682:SF11">
    <property type="entry name" value="PROTEIN ARCHEASE"/>
    <property type="match status" value="1"/>
</dbReference>
<dbReference type="Gene3D" id="3.55.10.10">
    <property type="entry name" value="Archease domain"/>
    <property type="match status" value="1"/>
</dbReference>
<dbReference type="GO" id="GO:0008033">
    <property type="term" value="P:tRNA processing"/>
    <property type="evidence" value="ECO:0007669"/>
    <property type="project" value="UniProtKB-KW"/>
</dbReference>
<reference evidence="7" key="1">
    <citation type="submission" date="2019-05" db="EMBL/GenBank/DDBJ databases">
        <title>Candidatus Nanohalobium constans, a novel model system to study the DPANN nano-sized archaea: genomic and physiological characterization of a nanoarchaeon co-cultured with its chitinotrophic host.</title>
        <authorList>
            <person name="La Cono V."/>
            <person name="Arcadi E."/>
            <person name="Crisafi F."/>
            <person name="Denaro R."/>
            <person name="La Spada G."/>
            <person name="Messina E."/>
            <person name="Smedile F."/>
            <person name="Toshchakov S.V."/>
            <person name="Shevchenko M.A."/>
            <person name="Golyshin P.N."/>
            <person name="Golyshina O.V."/>
            <person name="Ferrer M."/>
            <person name="Rohde M."/>
            <person name="Mushegian A."/>
            <person name="Sorokin D.Y."/>
            <person name="Giuliano L."/>
            <person name="Yakimov M.M."/>
        </authorList>
    </citation>
    <scope>NUCLEOTIDE SEQUENCE [LARGE SCALE GENOMIC DNA]</scope>
    <source>
        <strain evidence="7">LC1Nh</strain>
    </source>
</reference>
<evidence type="ECO:0000313" key="7">
    <source>
        <dbReference type="Proteomes" id="UP000377803"/>
    </source>
</evidence>
<keyword evidence="3" id="KW-0479">Metal-binding</keyword>
<dbReference type="InterPro" id="IPR002804">
    <property type="entry name" value="Archease"/>
</dbReference>
<protein>
    <submittedName>
        <fullName evidence="6">Archease</fullName>
    </submittedName>
</protein>
<organism evidence="6 7">
    <name type="scientific">Candidatus Nanohalobium constans</name>
    <dbReference type="NCBI Taxonomy" id="2565781"/>
    <lineage>
        <taxon>Archaea</taxon>
        <taxon>Candidatus Nanohalarchaeota</taxon>
        <taxon>Candidatus Nanohalobia</taxon>
        <taxon>Candidatus Nanohalobiales</taxon>
        <taxon>Candidatus Nanohalobiaceae</taxon>
        <taxon>Candidatus Nanohalobium</taxon>
    </lineage>
</organism>
<dbReference type="Pfam" id="PF01951">
    <property type="entry name" value="Archease"/>
    <property type="match status" value="1"/>
</dbReference>
<dbReference type="OrthoDB" id="8831at2157"/>
<gene>
    <name evidence="6" type="ORF">LC1Nh_1126</name>
</gene>
<evidence type="ECO:0000256" key="2">
    <source>
        <dbReference type="ARBA" id="ARBA00022694"/>
    </source>
</evidence>
<evidence type="ECO:0000259" key="5">
    <source>
        <dbReference type="Pfam" id="PF01951"/>
    </source>
</evidence>
<dbReference type="EMBL" id="CP040089">
    <property type="protein sequence ID" value="QGA80994.1"/>
    <property type="molecule type" value="Genomic_DNA"/>
</dbReference>
<evidence type="ECO:0000256" key="1">
    <source>
        <dbReference type="ARBA" id="ARBA00007963"/>
    </source>
</evidence>
<sequence length="136" mass="15258">MSYEILEHTADEKFRAEGDSLGEAFSEATKAFSEVVKGGEGEGKHSIAVESENYEALLFDFLDRLIFLQDSEGVAVSHAKDLEIHEKENGYQLEAEIMVDLITSGMNYTDIKAPTYNEMKVDFQDGKWILEAVLDI</sequence>
<dbReference type="GeneID" id="42365524"/>
<comment type="similarity">
    <text evidence="1">Belongs to the archease family.</text>
</comment>
<keyword evidence="2" id="KW-0819">tRNA processing</keyword>